<reference evidence="2" key="1">
    <citation type="journal article" date="2019" name="Int. J. Syst. Evol. Microbiol.">
        <title>The Global Catalogue of Microorganisms (GCM) 10K type strain sequencing project: providing services to taxonomists for standard genome sequencing and annotation.</title>
        <authorList>
            <consortium name="The Broad Institute Genomics Platform"/>
            <consortium name="The Broad Institute Genome Sequencing Center for Infectious Disease"/>
            <person name="Wu L."/>
            <person name="Ma J."/>
        </authorList>
    </citation>
    <scope>NUCLEOTIDE SEQUENCE [LARGE SCALE GENOMIC DNA]</scope>
    <source>
        <strain evidence="2">JCM 18958</strain>
    </source>
</reference>
<evidence type="ECO:0000313" key="2">
    <source>
        <dbReference type="Proteomes" id="UP001501446"/>
    </source>
</evidence>
<dbReference type="Proteomes" id="UP001501446">
    <property type="component" value="Unassembled WGS sequence"/>
</dbReference>
<sequence length="60" mass="6406">MVEYLNGLPQFKDTVSKTLAVPQPDPTVPGSGWGCVCVQNAAVVKDSAMPNRRQHCPVAP</sequence>
<protein>
    <submittedName>
        <fullName evidence="1">Uncharacterized protein</fullName>
    </submittedName>
</protein>
<evidence type="ECO:0000313" key="1">
    <source>
        <dbReference type="EMBL" id="GAA4694033.1"/>
    </source>
</evidence>
<organism evidence="1 2">
    <name type="scientific">Kocuria gwangalliensis</name>
    <dbReference type="NCBI Taxonomy" id="501592"/>
    <lineage>
        <taxon>Bacteria</taxon>
        <taxon>Bacillati</taxon>
        <taxon>Actinomycetota</taxon>
        <taxon>Actinomycetes</taxon>
        <taxon>Micrococcales</taxon>
        <taxon>Micrococcaceae</taxon>
        <taxon>Kocuria</taxon>
    </lineage>
</organism>
<dbReference type="EMBL" id="BAABLN010000009">
    <property type="protein sequence ID" value="GAA4694033.1"/>
    <property type="molecule type" value="Genomic_DNA"/>
</dbReference>
<gene>
    <name evidence="1" type="ORF">GCM10025781_09410</name>
</gene>
<name>A0ABP8WQY5_9MICC</name>
<proteinExistence type="predicted"/>
<keyword evidence="2" id="KW-1185">Reference proteome</keyword>
<comment type="caution">
    <text evidence="1">The sequence shown here is derived from an EMBL/GenBank/DDBJ whole genome shotgun (WGS) entry which is preliminary data.</text>
</comment>
<accession>A0ABP8WQY5</accession>